<dbReference type="InterPro" id="IPR022938">
    <property type="entry name" value="SRP19_arc-type"/>
</dbReference>
<dbReference type="InterPro" id="IPR002778">
    <property type="entry name" value="Signal_recog_particle_SRP19"/>
</dbReference>
<evidence type="ECO:0000256" key="4">
    <source>
        <dbReference type="HAMAP-Rule" id="MF_00305"/>
    </source>
</evidence>
<comment type="function">
    <text evidence="4">Involved in targeting and insertion of nascent membrane proteins into the cytoplasmic membrane. Binds directly to 7S RNA and mediates binding of the 54 kDa subunit of the SRP.</text>
</comment>
<dbReference type="InterPro" id="IPR036521">
    <property type="entry name" value="SRP19-like_sf"/>
</dbReference>
<keyword evidence="2 4" id="KW-0733">Signal recognition particle</keyword>
<evidence type="ECO:0000256" key="2">
    <source>
        <dbReference type="ARBA" id="ARBA00023135"/>
    </source>
</evidence>
<comment type="caution">
    <text evidence="5">The sequence shown here is derived from an EMBL/GenBank/DDBJ whole genome shotgun (WGS) entry which is preliminary data.</text>
</comment>
<keyword evidence="1 4" id="KW-0963">Cytoplasm</keyword>
<organism evidence="5">
    <name type="scientific">Ignisphaera aggregans</name>
    <dbReference type="NCBI Taxonomy" id="334771"/>
    <lineage>
        <taxon>Archaea</taxon>
        <taxon>Thermoproteota</taxon>
        <taxon>Thermoprotei</taxon>
        <taxon>Desulfurococcales</taxon>
        <taxon>Desulfurococcaceae</taxon>
        <taxon>Ignisphaera</taxon>
    </lineage>
</organism>
<dbReference type="GO" id="GO:0008312">
    <property type="term" value="F:7S RNA binding"/>
    <property type="evidence" value="ECO:0007669"/>
    <property type="project" value="UniProtKB-UniRule"/>
</dbReference>
<evidence type="ECO:0000313" key="6">
    <source>
        <dbReference type="EMBL" id="HGQ17672.1"/>
    </source>
</evidence>
<reference evidence="5" key="1">
    <citation type="journal article" date="2020" name="mSystems">
        <title>Genome- and Community-Level Interaction Insights into Carbon Utilization and Element Cycling Functions of Hydrothermarchaeota in Hydrothermal Sediment.</title>
        <authorList>
            <person name="Zhou Z."/>
            <person name="Liu Y."/>
            <person name="Xu W."/>
            <person name="Pan J."/>
            <person name="Luo Z.H."/>
            <person name="Li M."/>
        </authorList>
    </citation>
    <scope>NUCLEOTIDE SEQUENCE [LARGE SCALE GENOMIC DNA]</scope>
    <source>
        <strain evidence="5">SpSt-618</strain>
        <strain evidence="6">SpSt-657</strain>
    </source>
</reference>
<dbReference type="AlphaFoldDB" id="A0A7J3IAC0"/>
<name>A0A7J3IAC0_9CREN</name>
<dbReference type="HAMAP" id="MF_00305">
    <property type="entry name" value="SRP19"/>
    <property type="match status" value="1"/>
</dbReference>
<evidence type="ECO:0000256" key="3">
    <source>
        <dbReference type="ARBA" id="ARBA00023274"/>
    </source>
</evidence>
<comment type="similarity">
    <text evidence="4">Belongs to the SRP19 family.</text>
</comment>
<proteinExistence type="inferred from homology"/>
<gene>
    <name evidence="4" type="primary">srp19</name>
    <name evidence="5" type="ORF">ENT87_08340</name>
    <name evidence="6" type="ORF">ENU30_01630</name>
</gene>
<keyword evidence="3 4" id="KW-0687">Ribonucleoprotein</keyword>
<dbReference type="Gene3D" id="3.30.56.30">
    <property type="entry name" value="Signal recognition particle, SRP19-like subunit"/>
    <property type="match status" value="1"/>
</dbReference>
<protein>
    <recommendedName>
        <fullName evidence="4">Signal recognition particle 19 kDa protein</fullName>
        <shortName evidence="4">SRP19</shortName>
    </recommendedName>
</protein>
<dbReference type="Pfam" id="PF01922">
    <property type="entry name" value="SRP19"/>
    <property type="match status" value="1"/>
</dbReference>
<dbReference type="GO" id="GO:0006614">
    <property type="term" value="P:SRP-dependent cotranslational protein targeting to membrane"/>
    <property type="evidence" value="ECO:0007669"/>
    <property type="project" value="InterPro"/>
</dbReference>
<dbReference type="GO" id="GO:0048500">
    <property type="term" value="C:signal recognition particle"/>
    <property type="evidence" value="ECO:0007669"/>
    <property type="project" value="UniProtKB-UniRule"/>
</dbReference>
<comment type="subcellular location">
    <subcellularLocation>
        <location evidence="4">Cytoplasm</location>
    </subcellularLocation>
</comment>
<evidence type="ECO:0000313" key="5">
    <source>
        <dbReference type="EMBL" id="HGN37535.1"/>
    </source>
</evidence>
<dbReference type="EMBL" id="DTAI01000248">
    <property type="protein sequence ID" value="HGN37535.1"/>
    <property type="molecule type" value="Genomic_DNA"/>
</dbReference>
<keyword evidence="4" id="KW-0694">RNA-binding</keyword>
<evidence type="ECO:0000256" key="1">
    <source>
        <dbReference type="ARBA" id="ARBA00022490"/>
    </source>
</evidence>
<comment type="subunit">
    <text evidence="4">Part of the signal recognition particle protein translocation system, which is composed of SRP and FtsY. Archaeal SRP consists of a 7S RNA molecule of 300 nucleotides and two protein subunits: SRP54 and SRP19.</text>
</comment>
<dbReference type="EMBL" id="DTBZ01000041">
    <property type="protein sequence ID" value="HGQ17672.1"/>
    <property type="molecule type" value="Genomic_DNA"/>
</dbReference>
<dbReference type="SUPFAM" id="SSF69695">
    <property type="entry name" value="SRP19"/>
    <property type="match status" value="1"/>
</dbReference>
<sequence length="95" mass="11076">MDRVHRIWLHYFDCTVSRGSGRKVSKKLCVDRPSVEMVLDVCKVLNLKCEYIEGKKHPRHWFRYTGLIAIEYDGRKSELVKLLAKGIKGVKSRSI</sequence>
<accession>A0A7J3IAC0</accession>